<feature type="transmembrane region" description="Helical" evidence="1">
    <location>
        <begin position="241"/>
        <end position="258"/>
    </location>
</feature>
<dbReference type="GO" id="GO:0005219">
    <property type="term" value="F:ryanodine-sensitive calcium-release channel activity"/>
    <property type="evidence" value="ECO:0007669"/>
    <property type="project" value="InterPro"/>
</dbReference>
<name>A0A0B1S3F4_OESDE</name>
<feature type="transmembrane region" description="Helical" evidence="1">
    <location>
        <begin position="140"/>
        <end position="163"/>
    </location>
</feature>
<dbReference type="GO" id="GO:0033017">
    <property type="term" value="C:sarcoplasmic reticulum membrane"/>
    <property type="evidence" value="ECO:0007669"/>
    <property type="project" value="TreeGrafter"/>
</dbReference>
<protein>
    <submittedName>
        <fullName evidence="3">Ryanodine Receptor TM 4-6</fullName>
    </submittedName>
</protein>
<keyword evidence="1" id="KW-0812">Transmembrane</keyword>
<keyword evidence="1" id="KW-1133">Transmembrane helix</keyword>
<evidence type="ECO:0000313" key="4">
    <source>
        <dbReference type="Proteomes" id="UP000053660"/>
    </source>
</evidence>
<dbReference type="GO" id="GO:0014808">
    <property type="term" value="P:release of sequestered calcium ion into cytosol by sarcoplasmic reticulum"/>
    <property type="evidence" value="ECO:0007669"/>
    <property type="project" value="TreeGrafter"/>
</dbReference>
<dbReference type="PANTHER" id="PTHR46399:SF8">
    <property type="entry name" value="B30.2_SPRY DOMAIN-CONTAINING PROTEIN"/>
    <property type="match status" value="1"/>
</dbReference>
<evidence type="ECO:0000256" key="1">
    <source>
        <dbReference type="SAM" id="Phobius"/>
    </source>
</evidence>
<proteinExistence type="predicted"/>
<dbReference type="GO" id="GO:0030018">
    <property type="term" value="C:Z disc"/>
    <property type="evidence" value="ECO:0007669"/>
    <property type="project" value="TreeGrafter"/>
</dbReference>
<dbReference type="GO" id="GO:0034704">
    <property type="term" value="C:calcium channel complex"/>
    <property type="evidence" value="ECO:0007669"/>
    <property type="project" value="TreeGrafter"/>
</dbReference>
<dbReference type="EMBL" id="KN602755">
    <property type="protein sequence ID" value="KHJ79893.1"/>
    <property type="molecule type" value="Genomic_DNA"/>
</dbReference>
<dbReference type="InterPro" id="IPR009460">
    <property type="entry name" value="Ryanrecept_TM4-6"/>
</dbReference>
<keyword evidence="1" id="KW-0472">Membrane</keyword>
<sequence length="311" mass="35133">MGSSKRVEKIYFEIQEAWLEQWGKQQIRDSKNSFLFNVLQDDGGDQGKLEAFINFCEDTIFEMQHAAEISAGDTDSKVERALKQRDYFLQQTSAGEQITETFKSGYHYGVNAASALRPENVKQAYKSISTKVKQMTWMQLVWAIIVLMFHFGKSLGYCAYLLLMTLFRFAYFLTTPDREEEGKEEVNDYYESIGAPPAIAAPPSDADLAAAGAYEPKIAEQNVGRSKGSILNMLARNFKPIEMTTLYLAFFINVILLFHRVDIKHVDAPEGAEGGDDDDDTTIETVFISGILIPYIDYELTGWVLAQVRCI</sequence>
<evidence type="ECO:0000313" key="3">
    <source>
        <dbReference type="EMBL" id="KHJ79893.1"/>
    </source>
</evidence>
<dbReference type="GO" id="GO:0005790">
    <property type="term" value="C:smooth endoplasmic reticulum"/>
    <property type="evidence" value="ECO:0007669"/>
    <property type="project" value="TreeGrafter"/>
</dbReference>
<feature type="domain" description="Ryanodine Receptor TM 4-6" evidence="2">
    <location>
        <begin position="228"/>
        <end position="273"/>
    </location>
</feature>
<dbReference type="GO" id="GO:0006874">
    <property type="term" value="P:intracellular calcium ion homeostasis"/>
    <property type="evidence" value="ECO:0007669"/>
    <property type="project" value="InterPro"/>
</dbReference>
<dbReference type="AlphaFoldDB" id="A0A0B1S3F4"/>
<dbReference type="GO" id="GO:0006941">
    <property type="term" value="P:striated muscle contraction"/>
    <property type="evidence" value="ECO:0007669"/>
    <property type="project" value="TreeGrafter"/>
</dbReference>
<dbReference type="Proteomes" id="UP000053660">
    <property type="component" value="Unassembled WGS sequence"/>
</dbReference>
<dbReference type="OrthoDB" id="300855at2759"/>
<dbReference type="PANTHER" id="PTHR46399">
    <property type="entry name" value="B30.2/SPRY DOMAIN-CONTAINING PROTEIN"/>
    <property type="match status" value="1"/>
</dbReference>
<dbReference type="GO" id="GO:0042383">
    <property type="term" value="C:sarcolemma"/>
    <property type="evidence" value="ECO:0007669"/>
    <property type="project" value="TreeGrafter"/>
</dbReference>
<evidence type="ECO:0000259" key="2">
    <source>
        <dbReference type="Pfam" id="PF06459"/>
    </source>
</evidence>
<dbReference type="Pfam" id="PF06459">
    <property type="entry name" value="RR_TM4-6"/>
    <property type="match status" value="1"/>
</dbReference>
<gene>
    <name evidence="3" type="ORF">OESDEN_20446</name>
</gene>
<accession>A0A0B1S3F4</accession>
<organism evidence="3 4">
    <name type="scientific">Oesophagostomum dentatum</name>
    <name type="common">Nodular worm</name>
    <dbReference type="NCBI Taxonomy" id="61180"/>
    <lineage>
        <taxon>Eukaryota</taxon>
        <taxon>Metazoa</taxon>
        <taxon>Ecdysozoa</taxon>
        <taxon>Nematoda</taxon>
        <taxon>Chromadorea</taxon>
        <taxon>Rhabditida</taxon>
        <taxon>Rhabditina</taxon>
        <taxon>Rhabditomorpha</taxon>
        <taxon>Strongyloidea</taxon>
        <taxon>Strongylidae</taxon>
        <taxon>Oesophagostomum</taxon>
    </lineage>
</organism>
<keyword evidence="4" id="KW-1185">Reference proteome</keyword>
<dbReference type="InterPro" id="IPR015925">
    <property type="entry name" value="Ryanodine_IP3_receptor"/>
</dbReference>
<keyword evidence="3" id="KW-0675">Receptor</keyword>
<reference evidence="3 4" key="1">
    <citation type="submission" date="2014-03" db="EMBL/GenBank/DDBJ databases">
        <title>Draft genome of the hookworm Oesophagostomum dentatum.</title>
        <authorList>
            <person name="Mitreva M."/>
        </authorList>
    </citation>
    <scope>NUCLEOTIDE SEQUENCE [LARGE SCALE GENOMIC DNA]</scope>
    <source>
        <strain evidence="3 4">OD-Hann</strain>
    </source>
</reference>